<dbReference type="SUPFAM" id="SSF48452">
    <property type="entry name" value="TPR-like"/>
    <property type="match status" value="1"/>
</dbReference>
<protein>
    <recommendedName>
        <fullName evidence="2">Tetratricopeptide repeat protein 38</fullName>
    </recommendedName>
</protein>
<dbReference type="Gene3D" id="1.25.40.10">
    <property type="entry name" value="Tetratricopeptide repeat domain"/>
    <property type="match status" value="1"/>
</dbReference>
<name>A0ABC8KZE7_ERUVS</name>
<accession>A0ABC8KZE7</accession>
<keyword evidence="4" id="KW-0802">TPR repeat</keyword>
<comment type="caution">
    <text evidence="5">The sequence shown here is derived from an EMBL/GenBank/DDBJ whole genome shotgun (WGS) entry which is preliminary data.</text>
</comment>
<reference evidence="5 6" key="1">
    <citation type="submission" date="2022-03" db="EMBL/GenBank/DDBJ databases">
        <authorList>
            <person name="Macdonald S."/>
            <person name="Ahmed S."/>
            <person name="Newling K."/>
        </authorList>
    </citation>
    <scope>NUCLEOTIDE SEQUENCE [LARGE SCALE GENOMIC DNA]</scope>
</reference>
<dbReference type="PANTHER" id="PTHR16263">
    <property type="entry name" value="TETRATRICOPEPTIDE REPEAT PROTEIN 38"/>
    <property type="match status" value="1"/>
</dbReference>
<gene>
    <name evidence="5" type="ORF">ERUC_LOCUS30374</name>
</gene>
<evidence type="ECO:0000256" key="4">
    <source>
        <dbReference type="ARBA" id="ARBA00022803"/>
    </source>
</evidence>
<dbReference type="PANTHER" id="PTHR16263:SF4">
    <property type="entry name" value="TETRATRICOPEPTIDE REPEAT PROTEIN 38"/>
    <property type="match status" value="1"/>
</dbReference>
<dbReference type="EMBL" id="CAKOAT010391933">
    <property type="protein sequence ID" value="CAH8365361.1"/>
    <property type="molecule type" value="Genomic_DNA"/>
</dbReference>
<dbReference type="InterPro" id="IPR033891">
    <property type="entry name" value="TTC38"/>
</dbReference>
<comment type="similarity">
    <text evidence="1">Belongs to the TTC38 family.</text>
</comment>
<keyword evidence="6" id="KW-1185">Reference proteome</keyword>
<proteinExistence type="inferred from homology"/>
<organism evidence="5 6">
    <name type="scientific">Eruca vesicaria subsp. sativa</name>
    <name type="common">Garden rocket</name>
    <name type="synonym">Eruca sativa</name>
    <dbReference type="NCBI Taxonomy" id="29727"/>
    <lineage>
        <taxon>Eukaryota</taxon>
        <taxon>Viridiplantae</taxon>
        <taxon>Streptophyta</taxon>
        <taxon>Embryophyta</taxon>
        <taxon>Tracheophyta</taxon>
        <taxon>Spermatophyta</taxon>
        <taxon>Magnoliopsida</taxon>
        <taxon>eudicotyledons</taxon>
        <taxon>Gunneridae</taxon>
        <taxon>Pentapetalae</taxon>
        <taxon>rosids</taxon>
        <taxon>malvids</taxon>
        <taxon>Brassicales</taxon>
        <taxon>Brassicaceae</taxon>
        <taxon>Brassiceae</taxon>
        <taxon>Eruca</taxon>
    </lineage>
</organism>
<sequence>MSKKKQQLMQKAIQLAEAVYEYGKGNYKEALELFGPDFDAVHYKMIGASDLQMDVFSEIWYKSLLLTGKSSSAIKVLERRIKQRDGAPFLWRLLEKCYVMEGNTEAAVTACEKAKALESSYFKFD</sequence>
<dbReference type="Proteomes" id="UP001642260">
    <property type="component" value="Unassembled WGS sequence"/>
</dbReference>
<evidence type="ECO:0000256" key="2">
    <source>
        <dbReference type="ARBA" id="ARBA00019992"/>
    </source>
</evidence>
<evidence type="ECO:0000313" key="5">
    <source>
        <dbReference type="EMBL" id="CAH8365361.1"/>
    </source>
</evidence>
<evidence type="ECO:0000313" key="6">
    <source>
        <dbReference type="Proteomes" id="UP001642260"/>
    </source>
</evidence>
<keyword evidence="3" id="KW-0677">Repeat</keyword>
<evidence type="ECO:0000256" key="3">
    <source>
        <dbReference type="ARBA" id="ARBA00022737"/>
    </source>
</evidence>
<dbReference type="InterPro" id="IPR011990">
    <property type="entry name" value="TPR-like_helical_dom_sf"/>
</dbReference>
<dbReference type="AlphaFoldDB" id="A0ABC8KZE7"/>
<evidence type="ECO:0000256" key="1">
    <source>
        <dbReference type="ARBA" id="ARBA00005857"/>
    </source>
</evidence>